<dbReference type="PANTHER" id="PTHR11079">
    <property type="entry name" value="CYTOSINE DEAMINASE FAMILY MEMBER"/>
    <property type="match status" value="1"/>
</dbReference>
<feature type="binding site" evidence="7">
    <location>
        <position position="64"/>
    </location>
    <ligand>
        <name>Zn(2+)</name>
        <dbReference type="ChEBI" id="CHEBI:29105"/>
        <note>catalytic</note>
    </ligand>
</feature>
<evidence type="ECO:0000313" key="10">
    <source>
        <dbReference type="Proteomes" id="UP000017148"/>
    </source>
</evidence>
<organism evidence="9 10">
    <name type="scientific">Chitinivibrio alkaliphilus ACht1</name>
    <dbReference type="NCBI Taxonomy" id="1313304"/>
    <lineage>
        <taxon>Bacteria</taxon>
        <taxon>Pseudomonadati</taxon>
        <taxon>Fibrobacterota</taxon>
        <taxon>Chitinivibrionia</taxon>
        <taxon>Chitinivibrionales</taxon>
        <taxon>Chitinivibrionaceae</taxon>
        <taxon>Chitinivibrio</taxon>
    </lineage>
</organism>
<comment type="cofactor">
    <cofactor evidence="7">
        <name>Zn(2+)</name>
        <dbReference type="ChEBI" id="CHEBI:29105"/>
    </cofactor>
    <text evidence="7">Binds 1 zinc ion per subunit.</text>
</comment>
<evidence type="ECO:0000259" key="8">
    <source>
        <dbReference type="PROSITE" id="PS51747"/>
    </source>
</evidence>
<name>U7DA07_9BACT</name>
<dbReference type="InterPro" id="IPR002125">
    <property type="entry name" value="CMP_dCMP_dom"/>
</dbReference>
<dbReference type="PATRIC" id="fig|1313304.3.peg.574"/>
<dbReference type="OrthoDB" id="9802676at2"/>
<keyword evidence="2 7" id="KW-0819">tRNA processing</keyword>
<dbReference type="Pfam" id="PF00383">
    <property type="entry name" value="dCMP_cyt_deam_1"/>
    <property type="match status" value="1"/>
</dbReference>
<comment type="catalytic activity">
    <reaction evidence="6 7">
        <text>adenosine(34) in tRNA + H2O + H(+) = inosine(34) in tRNA + NH4(+)</text>
        <dbReference type="Rhea" id="RHEA:43168"/>
        <dbReference type="Rhea" id="RHEA-COMP:10373"/>
        <dbReference type="Rhea" id="RHEA-COMP:10374"/>
        <dbReference type="ChEBI" id="CHEBI:15377"/>
        <dbReference type="ChEBI" id="CHEBI:15378"/>
        <dbReference type="ChEBI" id="CHEBI:28938"/>
        <dbReference type="ChEBI" id="CHEBI:74411"/>
        <dbReference type="ChEBI" id="CHEBI:82852"/>
        <dbReference type="EC" id="3.5.4.33"/>
    </reaction>
</comment>
<feature type="binding site" evidence="7">
    <location>
        <position position="94"/>
    </location>
    <ligand>
        <name>Zn(2+)</name>
        <dbReference type="ChEBI" id="CHEBI:29105"/>
        <note>catalytic</note>
    </ligand>
</feature>
<comment type="similarity">
    <text evidence="7">Belongs to the cytidine and deoxycytidylate deaminase family.</text>
</comment>
<keyword evidence="10" id="KW-1185">Reference proteome</keyword>
<evidence type="ECO:0000256" key="5">
    <source>
        <dbReference type="ARBA" id="ARBA00022833"/>
    </source>
</evidence>
<dbReference type="SUPFAM" id="SSF53927">
    <property type="entry name" value="Cytidine deaminase-like"/>
    <property type="match status" value="1"/>
</dbReference>
<keyword evidence="5 7" id="KW-0862">Zinc</keyword>
<dbReference type="EC" id="3.5.4.33" evidence="7"/>
<dbReference type="STRING" id="1313304.CALK_0599"/>
<dbReference type="Gene3D" id="3.40.140.10">
    <property type="entry name" value="Cytidine Deaminase, domain 2"/>
    <property type="match status" value="1"/>
</dbReference>
<sequence>MTILYECGESLPQNDELFMQRAYSQALHAYENREVPVGAVVVHAGQIIGRGYNQIEKLQDATAHAEVLCLGAAAHHHGTWRLTECTLYVTLEPCMMCLGAILQSRISRVVFGAGDSRFGALHSEAYRSQAYDAYGRFPEIIPGIYEEQCRELIQRFFREIRMQRKMEKERAAAQNESV</sequence>
<dbReference type="PANTHER" id="PTHR11079:SF202">
    <property type="entry name" value="TRNA-SPECIFIC ADENOSINE DEAMINASE"/>
    <property type="match status" value="1"/>
</dbReference>
<evidence type="ECO:0000256" key="6">
    <source>
        <dbReference type="ARBA" id="ARBA00048045"/>
    </source>
</evidence>
<feature type="binding site" evidence="7">
    <location>
        <position position="97"/>
    </location>
    <ligand>
        <name>Zn(2+)</name>
        <dbReference type="ChEBI" id="CHEBI:29105"/>
        <note>catalytic</note>
    </ligand>
</feature>
<feature type="active site" description="Proton donor" evidence="7">
    <location>
        <position position="66"/>
    </location>
</feature>
<evidence type="ECO:0000256" key="3">
    <source>
        <dbReference type="ARBA" id="ARBA00022723"/>
    </source>
</evidence>
<evidence type="ECO:0000256" key="7">
    <source>
        <dbReference type="HAMAP-Rule" id="MF_00972"/>
    </source>
</evidence>
<evidence type="ECO:0000256" key="1">
    <source>
        <dbReference type="ARBA" id="ARBA00011738"/>
    </source>
</evidence>
<evidence type="ECO:0000256" key="4">
    <source>
        <dbReference type="ARBA" id="ARBA00022801"/>
    </source>
</evidence>
<dbReference type="PROSITE" id="PS51747">
    <property type="entry name" value="CYT_DCMP_DEAMINASES_2"/>
    <property type="match status" value="1"/>
</dbReference>
<dbReference type="InterPro" id="IPR016193">
    <property type="entry name" value="Cytidine_deaminase-like"/>
</dbReference>
<dbReference type="GO" id="GO:0008270">
    <property type="term" value="F:zinc ion binding"/>
    <property type="evidence" value="ECO:0007669"/>
    <property type="project" value="UniProtKB-UniRule"/>
</dbReference>
<dbReference type="InterPro" id="IPR028883">
    <property type="entry name" value="tRNA_aden_deaminase"/>
</dbReference>
<feature type="domain" description="CMP/dCMP-type deaminase" evidence="8">
    <location>
        <begin position="13"/>
        <end position="129"/>
    </location>
</feature>
<dbReference type="EMBL" id="ASJR01000004">
    <property type="protein sequence ID" value="ERP38827.1"/>
    <property type="molecule type" value="Genomic_DNA"/>
</dbReference>
<gene>
    <name evidence="7" type="primary">tadA</name>
    <name evidence="9" type="ORF">CALK_0599</name>
</gene>
<dbReference type="FunFam" id="3.40.140.10:FF:000005">
    <property type="entry name" value="tRNA-specific adenosine deaminase"/>
    <property type="match status" value="1"/>
</dbReference>
<dbReference type="RefSeq" id="WP_022636126.1">
    <property type="nucleotide sequence ID" value="NZ_ASJR01000004.1"/>
</dbReference>
<dbReference type="eggNOG" id="COG0590">
    <property type="taxonomic scope" value="Bacteria"/>
</dbReference>
<reference evidence="9 10" key="1">
    <citation type="journal article" date="2013" name="Environ. Microbiol.">
        <title>Genome analysis of Chitinivibrio alkaliphilus gen. nov., sp. nov., a novel extremely haloalkaliphilic anaerobic chitinolytic bacterium from the candidate phylum Termite Group 3.</title>
        <authorList>
            <person name="Sorokin D.Y."/>
            <person name="Gumerov V.M."/>
            <person name="Rakitin A.L."/>
            <person name="Beletsky A.V."/>
            <person name="Damste J.S."/>
            <person name="Muyzer G."/>
            <person name="Mardanov A.V."/>
            <person name="Ravin N.V."/>
        </authorList>
    </citation>
    <scope>NUCLEOTIDE SEQUENCE [LARGE SCALE GENOMIC DNA]</scope>
    <source>
        <strain evidence="9 10">ACht1</strain>
    </source>
</reference>
<dbReference type="Proteomes" id="UP000017148">
    <property type="component" value="Unassembled WGS sequence"/>
</dbReference>
<keyword evidence="3 7" id="KW-0479">Metal-binding</keyword>
<accession>U7DA07</accession>
<comment type="function">
    <text evidence="7">Catalyzes the deamination of adenosine to inosine at the wobble position 34 of tRNA(Arg2).</text>
</comment>
<evidence type="ECO:0000256" key="2">
    <source>
        <dbReference type="ARBA" id="ARBA00022694"/>
    </source>
</evidence>
<evidence type="ECO:0000313" key="9">
    <source>
        <dbReference type="EMBL" id="ERP38827.1"/>
    </source>
</evidence>
<dbReference type="AlphaFoldDB" id="U7DA07"/>
<dbReference type="CDD" id="cd01285">
    <property type="entry name" value="nucleoside_deaminase"/>
    <property type="match status" value="1"/>
</dbReference>
<protein>
    <recommendedName>
        <fullName evidence="7">tRNA-specific adenosine deaminase</fullName>
        <ecNumber evidence="7">3.5.4.33</ecNumber>
    </recommendedName>
</protein>
<dbReference type="GO" id="GO:0002100">
    <property type="term" value="P:tRNA wobble adenosine to inosine editing"/>
    <property type="evidence" value="ECO:0007669"/>
    <property type="project" value="UniProtKB-UniRule"/>
</dbReference>
<dbReference type="GO" id="GO:0052717">
    <property type="term" value="F:tRNA-specific adenosine-34 deaminase activity"/>
    <property type="evidence" value="ECO:0007669"/>
    <property type="project" value="UniProtKB-UniRule"/>
</dbReference>
<proteinExistence type="inferred from homology"/>
<comment type="subunit">
    <text evidence="1 7">Homodimer.</text>
</comment>
<dbReference type="HAMAP" id="MF_00972">
    <property type="entry name" value="tRNA_aden_deaminase"/>
    <property type="match status" value="1"/>
</dbReference>
<comment type="caution">
    <text evidence="9">The sequence shown here is derived from an EMBL/GenBank/DDBJ whole genome shotgun (WGS) entry which is preliminary data.</text>
</comment>
<keyword evidence="4 7" id="KW-0378">Hydrolase</keyword>